<evidence type="ECO:0000313" key="8">
    <source>
        <dbReference type="Proteomes" id="UP000070383"/>
    </source>
</evidence>
<dbReference type="Pfam" id="PF06803">
    <property type="entry name" value="DUF1232"/>
    <property type="match status" value="1"/>
</dbReference>
<dbReference type="GO" id="GO:0012505">
    <property type="term" value="C:endomembrane system"/>
    <property type="evidence" value="ECO:0007669"/>
    <property type="project" value="UniProtKB-SubCell"/>
</dbReference>
<keyword evidence="4 5" id="KW-0472">Membrane</keyword>
<evidence type="ECO:0000313" key="7">
    <source>
        <dbReference type="EMBL" id="KWZ79221.1"/>
    </source>
</evidence>
<dbReference type="Proteomes" id="UP000070383">
    <property type="component" value="Unassembled WGS sequence"/>
</dbReference>
<keyword evidence="3 5" id="KW-1133">Transmembrane helix</keyword>
<evidence type="ECO:0000256" key="3">
    <source>
        <dbReference type="ARBA" id="ARBA00022989"/>
    </source>
</evidence>
<name>A0A133KI59_9FIRM</name>
<protein>
    <recommendedName>
        <fullName evidence="6">DUF1232 domain-containing protein</fullName>
    </recommendedName>
</protein>
<evidence type="ECO:0000259" key="6">
    <source>
        <dbReference type="Pfam" id="PF06803"/>
    </source>
</evidence>
<dbReference type="InterPro" id="IPR010652">
    <property type="entry name" value="DUF1232"/>
</dbReference>
<feature type="transmembrane region" description="Helical" evidence="5">
    <location>
        <begin position="48"/>
        <end position="67"/>
    </location>
</feature>
<dbReference type="AlphaFoldDB" id="A0A133KI59"/>
<accession>A0A133KI59</accession>
<reference evidence="8" key="1">
    <citation type="submission" date="2016-01" db="EMBL/GenBank/DDBJ databases">
        <authorList>
            <person name="Mitreva M."/>
            <person name="Pepin K.H."/>
            <person name="Mihindukulasuriya K.A."/>
            <person name="Fulton R."/>
            <person name="Fronick C."/>
            <person name="O'Laughlin M."/>
            <person name="Miner T."/>
            <person name="Herter B."/>
            <person name="Rosa B.A."/>
            <person name="Cordes M."/>
            <person name="Tomlinson C."/>
            <person name="Wollam A."/>
            <person name="Palsikar V.B."/>
            <person name="Mardis E.R."/>
            <person name="Wilson R.K."/>
        </authorList>
    </citation>
    <scope>NUCLEOTIDE SEQUENCE [LARGE SCALE GENOMIC DNA]</scope>
    <source>
        <strain evidence="8">MJR8151</strain>
    </source>
</reference>
<evidence type="ECO:0000256" key="2">
    <source>
        <dbReference type="ARBA" id="ARBA00022692"/>
    </source>
</evidence>
<dbReference type="RefSeq" id="WP_197416318.1">
    <property type="nucleotide sequence ID" value="NZ_KQ955248.1"/>
</dbReference>
<evidence type="ECO:0000256" key="1">
    <source>
        <dbReference type="ARBA" id="ARBA00004127"/>
    </source>
</evidence>
<dbReference type="STRING" id="33036.HMPREF3200_00279"/>
<gene>
    <name evidence="7" type="ORF">HMPREF3200_00279</name>
</gene>
<evidence type="ECO:0000256" key="5">
    <source>
        <dbReference type="SAM" id="Phobius"/>
    </source>
</evidence>
<proteinExistence type="predicted"/>
<sequence length="79" mass="9036">MHKLIKIKNFIPRYLRAMKDKDTPLLAKLLGLFAIAYAITPSDMIPDFIPFLGILDDAVVLPFLIYLTSKMIPEKVYPN</sequence>
<evidence type="ECO:0000256" key="4">
    <source>
        <dbReference type="ARBA" id="ARBA00023136"/>
    </source>
</evidence>
<dbReference type="PATRIC" id="fig|33036.3.peg.282"/>
<comment type="subcellular location">
    <subcellularLocation>
        <location evidence="1">Endomembrane system</location>
        <topology evidence="1">Multi-pass membrane protein</topology>
    </subcellularLocation>
</comment>
<keyword evidence="8" id="KW-1185">Reference proteome</keyword>
<feature type="domain" description="DUF1232" evidence="6">
    <location>
        <begin position="27"/>
        <end position="63"/>
    </location>
</feature>
<dbReference type="EMBL" id="LRPM01000005">
    <property type="protein sequence ID" value="KWZ79221.1"/>
    <property type="molecule type" value="Genomic_DNA"/>
</dbReference>
<keyword evidence="2 5" id="KW-0812">Transmembrane</keyword>
<organism evidence="7 8">
    <name type="scientific">Anaerococcus tetradius</name>
    <dbReference type="NCBI Taxonomy" id="33036"/>
    <lineage>
        <taxon>Bacteria</taxon>
        <taxon>Bacillati</taxon>
        <taxon>Bacillota</taxon>
        <taxon>Tissierellia</taxon>
        <taxon>Tissierellales</taxon>
        <taxon>Peptoniphilaceae</taxon>
        <taxon>Anaerococcus</taxon>
    </lineage>
</organism>
<comment type="caution">
    <text evidence="7">The sequence shown here is derived from an EMBL/GenBank/DDBJ whole genome shotgun (WGS) entry which is preliminary data.</text>
</comment>